<protein>
    <submittedName>
        <fullName evidence="1">Uncharacterized protein</fullName>
    </submittedName>
</protein>
<comment type="caution">
    <text evidence="1">The sequence shown here is derived from an EMBL/GenBank/DDBJ whole genome shotgun (WGS) entry which is preliminary data.</text>
</comment>
<evidence type="ECO:0000313" key="1">
    <source>
        <dbReference type="EMBL" id="GER92136.1"/>
    </source>
</evidence>
<sequence length="51" mass="5519">MDEQVAHLISARIVHFARQHQASVLVFEHLGKLKPKKAATVAEGTANEPSG</sequence>
<accession>A0A5J4L3U5</accession>
<proteinExistence type="predicted"/>
<name>A0A5J4L3U5_9CHLR</name>
<dbReference type="EMBL" id="BKZW01000005">
    <property type="protein sequence ID" value="GER92136.1"/>
    <property type="molecule type" value="Genomic_DNA"/>
</dbReference>
<keyword evidence="2" id="KW-1185">Reference proteome</keyword>
<dbReference type="AlphaFoldDB" id="A0A5J4L3U5"/>
<dbReference type="Proteomes" id="UP000326912">
    <property type="component" value="Unassembled WGS sequence"/>
</dbReference>
<evidence type="ECO:0000313" key="2">
    <source>
        <dbReference type="Proteomes" id="UP000326912"/>
    </source>
</evidence>
<organism evidence="1 2">
    <name type="scientific">Dictyobacter vulcani</name>
    <dbReference type="NCBI Taxonomy" id="2607529"/>
    <lineage>
        <taxon>Bacteria</taxon>
        <taxon>Bacillati</taxon>
        <taxon>Chloroflexota</taxon>
        <taxon>Ktedonobacteria</taxon>
        <taxon>Ktedonobacterales</taxon>
        <taxon>Dictyobacteraceae</taxon>
        <taxon>Dictyobacter</taxon>
    </lineage>
</organism>
<gene>
    <name evidence="1" type="ORF">KDW_62980</name>
</gene>
<reference evidence="1 2" key="1">
    <citation type="submission" date="2019-10" db="EMBL/GenBank/DDBJ databases">
        <title>Dictyobacter vulcani sp. nov., within the class Ktedonobacteria, isolated from soil of volcanic Mt. Zao.</title>
        <authorList>
            <person name="Zheng Y."/>
            <person name="Wang C.M."/>
            <person name="Sakai Y."/>
            <person name="Abe K."/>
            <person name="Yokota A."/>
            <person name="Yabe S."/>
        </authorList>
    </citation>
    <scope>NUCLEOTIDE SEQUENCE [LARGE SCALE GENOMIC DNA]</scope>
    <source>
        <strain evidence="1 2">W12</strain>
    </source>
</reference>